<dbReference type="PANTHER" id="PTHR11709">
    <property type="entry name" value="MULTI-COPPER OXIDASE"/>
    <property type="match status" value="1"/>
</dbReference>
<feature type="domain" description="Plastocyanin-like" evidence="5">
    <location>
        <begin position="439"/>
        <end position="538"/>
    </location>
</feature>
<protein>
    <recommendedName>
        <fullName evidence="8">Plastocyanin-like domain-containing protein</fullName>
    </recommendedName>
</protein>
<keyword evidence="2" id="KW-0560">Oxidoreductase</keyword>
<accession>A0A381UVV3</accession>
<proteinExistence type="predicted"/>
<dbReference type="Pfam" id="PF07731">
    <property type="entry name" value="Cu-oxidase_2"/>
    <property type="match status" value="1"/>
</dbReference>
<feature type="domain" description="Plastocyanin-like" evidence="4">
    <location>
        <begin position="233"/>
        <end position="308"/>
    </location>
</feature>
<dbReference type="PROSITE" id="PS00080">
    <property type="entry name" value="MULTICOPPER_OXIDASE2"/>
    <property type="match status" value="1"/>
</dbReference>
<dbReference type="InterPro" id="IPR002355">
    <property type="entry name" value="Cu_oxidase_Cu_BS"/>
</dbReference>
<dbReference type="InterPro" id="IPR011706">
    <property type="entry name" value="Cu-oxidase_C"/>
</dbReference>
<dbReference type="InterPro" id="IPR011707">
    <property type="entry name" value="Cu-oxidase-like_N"/>
</dbReference>
<evidence type="ECO:0008006" key="8">
    <source>
        <dbReference type="Google" id="ProtNLM"/>
    </source>
</evidence>
<dbReference type="SUPFAM" id="SSF49503">
    <property type="entry name" value="Cupredoxins"/>
    <property type="match status" value="3"/>
</dbReference>
<dbReference type="CDD" id="cd13861">
    <property type="entry name" value="CuRO_1_CumA_like"/>
    <property type="match status" value="1"/>
</dbReference>
<evidence type="ECO:0000256" key="1">
    <source>
        <dbReference type="ARBA" id="ARBA00022723"/>
    </source>
</evidence>
<evidence type="ECO:0000313" key="7">
    <source>
        <dbReference type="EMBL" id="SVA31073.1"/>
    </source>
</evidence>
<reference evidence="7" key="1">
    <citation type="submission" date="2018-05" db="EMBL/GenBank/DDBJ databases">
        <authorList>
            <person name="Lanie J.A."/>
            <person name="Ng W.-L."/>
            <person name="Kazmierczak K.M."/>
            <person name="Andrzejewski T.M."/>
            <person name="Davidsen T.M."/>
            <person name="Wayne K.J."/>
            <person name="Tettelin H."/>
            <person name="Glass J.I."/>
            <person name="Rusch D."/>
            <person name="Podicherti R."/>
            <person name="Tsui H.-C.T."/>
            <person name="Winkler M.E."/>
        </authorList>
    </citation>
    <scope>NUCLEOTIDE SEQUENCE</scope>
</reference>
<evidence type="ECO:0000256" key="2">
    <source>
        <dbReference type="ARBA" id="ARBA00023002"/>
    </source>
</evidence>
<dbReference type="InterPro" id="IPR001117">
    <property type="entry name" value="Cu-oxidase_2nd"/>
</dbReference>
<name>A0A381UVV3_9ZZZZ</name>
<dbReference type="Pfam" id="PF00394">
    <property type="entry name" value="Cu-oxidase"/>
    <property type="match status" value="1"/>
</dbReference>
<dbReference type="AlphaFoldDB" id="A0A381UVV3"/>
<evidence type="ECO:0000259" key="4">
    <source>
        <dbReference type="Pfam" id="PF00394"/>
    </source>
</evidence>
<dbReference type="PANTHER" id="PTHR11709:SF394">
    <property type="entry name" value="FI03373P-RELATED"/>
    <property type="match status" value="1"/>
</dbReference>
<evidence type="ECO:0000259" key="6">
    <source>
        <dbReference type="Pfam" id="PF07732"/>
    </source>
</evidence>
<dbReference type="InterPro" id="IPR008972">
    <property type="entry name" value="Cupredoxin"/>
</dbReference>
<evidence type="ECO:0000259" key="5">
    <source>
        <dbReference type="Pfam" id="PF07731"/>
    </source>
</evidence>
<gene>
    <name evidence="7" type="ORF">METZ01_LOCUS83927</name>
</gene>
<dbReference type="CDD" id="cd04207">
    <property type="entry name" value="CuRO_3_LCC_like"/>
    <property type="match status" value="1"/>
</dbReference>
<dbReference type="Pfam" id="PF07732">
    <property type="entry name" value="Cu-oxidase_3"/>
    <property type="match status" value="1"/>
</dbReference>
<keyword evidence="3" id="KW-0186">Copper</keyword>
<dbReference type="Gene3D" id="2.60.40.420">
    <property type="entry name" value="Cupredoxins - blue copper proteins"/>
    <property type="match status" value="3"/>
</dbReference>
<evidence type="ECO:0000256" key="3">
    <source>
        <dbReference type="ARBA" id="ARBA00023008"/>
    </source>
</evidence>
<feature type="domain" description="Plastocyanin-like" evidence="6">
    <location>
        <begin position="84"/>
        <end position="186"/>
    </location>
</feature>
<dbReference type="InterPro" id="IPR033138">
    <property type="entry name" value="Cu_oxidase_CS"/>
</dbReference>
<dbReference type="GO" id="GO:0005507">
    <property type="term" value="F:copper ion binding"/>
    <property type="evidence" value="ECO:0007669"/>
    <property type="project" value="InterPro"/>
</dbReference>
<dbReference type="GO" id="GO:0016491">
    <property type="term" value="F:oxidoreductase activity"/>
    <property type="evidence" value="ECO:0007669"/>
    <property type="project" value="UniProtKB-KW"/>
</dbReference>
<keyword evidence="1" id="KW-0479">Metal-binding</keyword>
<dbReference type="EMBL" id="UINC01007039">
    <property type="protein sequence ID" value="SVA31073.1"/>
    <property type="molecule type" value="Genomic_DNA"/>
</dbReference>
<organism evidence="7">
    <name type="scientific">marine metagenome</name>
    <dbReference type="NCBI Taxonomy" id="408172"/>
    <lineage>
        <taxon>unclassified sequences</taxon>
        <taxon>metagenomes</taxon>
        <taxon>ecological metagenomes</taxon>
    </lineage>
</organism>
<sequence length="543" mass="61530">MGMNATDVIGDGNVSWRMPPMDAPMPPLPGIETAVPIVGPFLAMHDMDPSHFAEAVPSKIVEMKDGDIFNLSASLVRRTINDKTLLMYGYNGQYPGPLIKAERGSTIVVNFTNNIDLPTTVHWHGLRLDNRFDGVANVTQPAVAQGKSFTYELFFRDTGIYWYHPHMREDIQQDLGLYGNMLVTPPDPNYYGSVNREQILILDDILMDEQGLIPWGYESPSHALMGRFGNVMLVNGATDYRLHVNRGEVVRFYLTNVANSRTFNIVFGNAPVKIVASDISKFEREEWVTSVVIAPAERYVVEVRFDQVGEIKLTNAIQAIDDFMGEFYDQILDLGTVIVSDRPVVKNLGKDFEILREHNDVIENINLYRDAFNRPADRQLELTLRLTNLPLPIMRSLEFEAGLYSPPLEWNDAMPMMNWLSTADQVEWILREPDTGHENMEIDWRFTVGDVVKIRIFNDPETLHPMNHPIHLHGQRYLVLSIDDVPNNNLVWKDTAIVPSGSTVDILADMTNPGKWMLHCHIAEHLQAGMMTMFTVSDTSSSQ</sequence>
<dbReference type="InterPro" id="IPR045087">
    <property type="entry name" value="Cu-oxidase_fam"/>
</dbReference>
<dbReference type="PROSITE" id="PS00079">
    <property type="entry name" value="MULTICOPPER_OXIDASE1"/>
    <property type="match status" value="1"/>
</dbReference>